<dbReference type="Proteomes" id="UP000007880">
    <property type="component" value="Chromosome"/>
</dbReference>
<dbReference type="eggNOG" id="ENOG502ZE3X">
    <property type="taxonomic scope" value="Bacteria"/>
</dbReference>
<evidence type="ECO:0000313" key="1">
    <source>
        <dbReference type="EMBL" id="BAM01344.1"/>
    </source>
</evidence>
<dbReference type="EMBL" id="AP012337">
    <property type="protein sequence ID" value="BAM01344.1"/>
    <property type="molecule type" value="Genomic_DNA"/>
</dbReference>
<accession>I0I7V6</accession>
<keyword evidence="2" id="KW-1185">Reference proteome</keyword>
<proteinExistence type="predicted"/>
<protein>
    <submittedName>
        <fullName evidence="1">Uncharacterized protein</fullName>
    </submittedName>
</protein>
<reference evidence="1 2" key="1">
    <citation type="submission" date="2012-02" db="EMBL/GenBank/DDBJ databases">
        <title>Complete genome sequence of Caldilinea aerophila DSM 14535 (= NBRC 102666).</title>
        <authorList>
            <person name="Oguchi A."/>
            <person name="Hosoyama A."/>
            <person name="Sekine M."/>
            <person name="Fukai R."/>
            <person name="Kato Y."/>
            <person name="Nakamura S."/>
            <person name="Hanada S."/>
            <person name="Yamazaki S."/>
            <person name="Fujita N."/>
        </authorList>
    </citation>
    <scope>NUCLEOTIDE SEQUENCE [LARGE SCALE GENOMIC DNA]</scope>
    <source>
        <strain evidence="2">DSM 14535 / JCM 11387 / NBRC 104270 / STL-6-O1</strain>
    </source>
</reference>
<gene>
    <name evidence="1" type="ordered locus">CLDAP_33040</name>
</gene>
<evidence type="ECO:0000313" key="2">
    <source>
        <dbReference type="Proteomes" id="UP000007880"/>
    </source>
</evidence>
<dbReference type="KEGG" id="cap:CLDAP_33040"/>
<dbReference type="STRING" id="926550.CLDAP_33040"/>
<dbReference type="AlphaFoldDB" id="I0I7V6"/>
<organism evidence="1 2">
    <name type="scientific">Caldilinea aerophila (strain DSM 14535 / JCM 11387 / NBRC 104270 / STL-6-O1)</name>
    <dbReference type="NCBI Taxonomy" id="926550"/>
    <lineage>
        <taxon>Bacteria</taxon>
        <taxon>Bacillati</taxon>
        <taxon>Chloroflexota</taxon>
        <taxon>Caldilineae</taxon>
        <taxon>Caldilineales</taxon>
        <taxon>Caldilineaceae</taxon>
        <taxon>Caldilinea</taxon>
    </lineage>
</organism>
<dbReference type="HOGENOM" id="CLU_2647673_0_0_0"/>
<dbReference type="OrthoDB" id="3078183at2"/>
<sequence length="76" mass="8516">MGTHHLMGLGRSPGTVIGPLTCLAHRYNRWNADDQRFFARSGEVRQRRAGKKVGVISRPAARCAMPSPNRKDARSW</sequence>
<name>I0I7V6_CALAS</name>